<dbReference type="EMBL" id="JBHUHR010000046">
    <property type="protein sequence ID" value="MFD2036944.1"/>
    <property type="molecule type" value="Genomic_DNA"/>
</dbReference>
<comment type="subcellular location">
    <subcellularLocation>
        <location evidence="1">Cell outer membrane</location>
    </subcellularLocation>
</comment>
<dbReference type="InterPro" id="IPR011990">
    <property type="entry name" value="TPR-like_helical_dom_sf"/>
</dbReference>
<proteinExistence type="inferred from homology"/>
<evidence type="ECO:0000256" key="4">
    <source>
        <dbReference type="ARBA" id="ARBA00023136"/>
    </source>
</evidence>
<dbReference type="RefSeq" id="WP_376888456.1">
    <property type="nucleotide sequence ID" value="NZ_JBHUHR010000046.1"/>
</dbReference>
<evidence type="ECO:0000256" key="5">
    <source>
        <dbReference type="ARBA" id="ARBA00023237"/>
    </source>
</evidence>
<dbReference type="Gene3D" id="1.25.40.390">
    <property type="match status" value="1"/>
</dbReference>
<evidence type="ECO:0000259" key="7">
    <source>
        <dbReference type="Pfam" id="PF14322"/>
    </source>
</evidence>
<dbReference type="InterPro" id="IPR033985">
    <property type="entry name" value="SusD-like_N"/>
</dbReference>
<keyword evidence="3" id="KW-0732">Signal</keyword>
<evidence type="ECO:0000259" key="6">
    <source>
        <dbReference type="Pfam" id="PF07980"/>
    </source>
</evidence>
<organism evidence="8 9">
    <name type="scientific">Belliella marina</name>
    <dbReference type="NCBI Taxonomy" id="1644146"/>
    <lineage>
        <taxon>Bacteria</taxon>
        <taxon>Pseudomonadati</taxon>
        <taxon>Bacteroidota</taxon>
        <taxon>Cytophagia</taxon>
        <taxon>Cytophagales</taxon>
        <taxon>Cyclobacteriaceae</taxon>
        <taxon>Belliella</taxon>
    </lineage>
</organism>
<dbReference type="PROSITE" id="PS51257">
    <property type="entry name" value="PROKAR_LIPOPROTEIN"/>
    <property type="match status" value="1"/>
</dbReference>
<dbReference type="InterPro" id="IPR012944">
    <property type="entry name" value="SusD_RagB_dom"/>
</dbReference>
<dbReference type="Pfam" id="PF14322">
    <property type="entry name" value="SusD-like_3"/>
    <property type="match status" value="1"/>
</dbReference>
<keyword evidence="4" id="KW-0472">Membrane</keyword>
<comment type="caution">
    <text evidence="8">The sequence shown here is derived from an EMBL/GenBank/DDBJ whole genome shotgun (WGS) entry which is preliminary data.</text>
</comment>
<evidence type="ECO:0000313" key="9">
    <source>
        <dbReference type="Proteomes" id="UP001597361"/>
    </source>
</evidence>
<protein>
    <submittedName>
        <fullName evidence="8">RagB/SusD family nutrient uptake outer membrane protein</fullName>
    </submittedName>
</protein>
<comment type="similarity">
    <text evidence="2">Belongs to the SusD family.</text>
</comment>
<evidence type="ECO:0000256" key="3">
    <source>
        <dbReference type="ARBA" id="ARBA00022729"/>
    </source>
</evidence>
<keyword evidence="9" id="KW-1185">Reference proteome</keyword>
<sequence>MNSIYKYLFAVAAAVLMLSCDSYLDREIVSDVNRERVFSDYQQTYRFVNQIYGYRIDGYSGRMKLESVASLNRSLFGPGMLASASDDAKYSDLSSPINFLANGNWSAVYNPANIWKDSYAAIRATNLFLEESHRMVTSRYELSIRDGNELNESGNLITAEELKNRMTGEVLFLRAYFYYELLRRYGPTPLIDRTYELDEEVPSDRPSFDAHLAFILNDLEQAMTLLPNNYNHYASNRGRATRPMAMAYKAQALLLAASPYFNPSNDSEKWRKAAEAYKAVIDVNAYQLNPSYDRVFVRNLNSVESIHEIINSNRNDIERNHTPVGYEGGSGGINPTQELVDAYEMADGSKFDWSNPDHASNPFRDRDPRFYLSILYNGATWRERPVESYVGGRDGQGVNNATLTGYYFRKFLDPDVDLLRNQTSTKNHLLLRYAEVLLGYAEAQNEYEGPDASVYEAVNRIRSRAGMPALEPGLSQAEMRMKIRNERRVEFAFEGQRFFDVRRWNIATDVFNSPITGLRITQNGGGFQYERIAAENRVFTPNMYLFPIPQNEINSTGGSLQQNPGW</sequence>
<feature type="domain" description="SusD-like N-terminal" evidence="7">
    <location>
        <begin position="104"/>
        <end position="250"/>
    </location>
</feature>
<feature type="domain" description="RagB/SusD" evidence="6">
    <location>
        <begin position="315"/>
        <end position="566"/>
    </location>
</feature>
<reference evidence="9" key="1">
    <citation type="journal article" date="2019" name="Int. J. Syst. Evol. Microbiol.">
        <title>The Global Catalogue of Microorganisms (GCM) 10K type strain sequencing project: providing services to taxonomists for standard genome sequencing and annotation.</title>
        <authorList>
            <consortium name="The Broad Institute Genomics Platform"/>
            <consortium name="The Broad Institute Genome Sequencing Center for Infectious Disease"/>
            <person name="Wu L."/>
            <person name="Ma J."/>
        </authorList>
    </citation>
    <scope>NUCLEOTIDE SEQUENCE [LARGE SCALE GENOMIC DNA]</scope>
    <source>
        <strain evidence="9">CGMCC 1.15180</strain>
    </source>
</reference>
<gene>
    <name evidence="8" type="ORF">ACFSKL_19225</name>
</gene>
<accession>A0ABW4VRU3</accession>
<evidence type="ECO:0000256" key="2">
    <source>
        <dbReference type="ARBA" id="ARBA00006275"/>
    </source>
</evidence>
<dbReference type="Proteomes" id="UP001597361">
    <property type="component" value="Unassembled WGS sequence"/>
</dbReference>
<dbReference type="Pfam" id="PF07980">
    <property type="entry name" value="SusD_RagB"/>
    <property type="match status" value="1"/>
</dbReference>
<name>A0ABW4VRU3_9BACT</name>
<keyword evidence="5" id="KW-0998">Cell outer membrane</keyword>
<evidence type="ECO:0000313" key="8">
    <source>
        <dbReference type="EMBL" id="MFD2036944.1"/>
    </source>
</evidence>
<evidence type="ECO:0000256" key="1">
    <source>
        <dbReference type="ARBA" id="ARBA00004442"/>
    </source>
</evidence>
<dbReference type="SUPFAM" id="SSF48452">
    <property type="entry name" value="TPR-like"/>
    <property type="match status" value="1"/>
</dbReference>